<reference evidence="2" key="1">
    <citation type="journal article" date="2014" name="Nat. Commun.">
        <title>Genomic adaptations of the halophilic Dead Sea filamentous fungus Eurotium rubrum.</title>
        <authorList>
            <person name="Kis-Papo T."/>
            <person name="Weig A.R."/>
            <person name="Riley R."/>
            <person name="Persoh D."/>
            <person name="Salamov A."/>
            <person name="Sun H."/>
            <person name="Lipzen A."/>
            <person name="Wasser S.P."/>
            <person name="Rambold G."/>
            <person name="Grigoriev I.V."/>
            <person name="Nevo E."/>
        </authorList>
    </citation>
    <scope>NUCLEOTIDE SEQUENCE [LARGE SCALE GENOMIC DNA]</scope>
    <source>
        <strain evidence="2">CBS 135680</strain>
    </source>
</reference>
<dbReference type="Gene3D" id="1.25.40.20">
    <property type="entry name" value="Ankyrin repeat-containing domain"/>
    <property type="match status" value="1"/>
</dbReference>
<gene>
    <name evidence="1" type="ORF">EURHEDRAFT_379301</name>
</gene>
<organism evidence="1 2">
    <name type="scientific">Aspergillus ruber (strain CBS 135680)</name>
    <dbReference type="NCBI Taxonomy" id="1388766"/>
    <lineage>
        <taxon>Eukaryota</taxon>
        <taxon>Fungi</taxon>
        <taxon>Dikarya</taxon>
        <taxon>Ascomycota</taxon>
        <taxon>Pezizomycotina</taxon>
        <taxon>Eurotiomycetes</taxon>
        <taxon>Eurotiomycetidae</taxon>
        <taxon>Eurotiales</taxon>
        <taxon>Aspergillaceae</taxon>
        <taxon>Aspergillus</taxon>
        <taxon>Aspergillus subgen. Aspergillus</taxon>
    </lineage>
</organism>
<proteinExistence type="predicted"/>
<evidence type="ECO:0000313" key="2">
    <source>
        <dbReference type="Proteomes" id="UP000019804"/>
    </source>
</evidence>
<sequence>MSWPKRKYSQFSTAIWNSGEPIYSGALYLLALALADNVLFGLPSPKEVFEQRILEGKVVNSKPRVRWCLAHSADPNPQNIGQYINVLSHAGEYASTPVLELLAAHGGDFRCSNALHCAAHGSVGYSMEERIEVLAWLLEKTGIDISQRKHEFSGMNSWRDTMETALHYAVGSNALGFMRFLLEKGIVAGLRDFQVRLREIRRWKWEIMKL</sequence>
<dbReference type="GeneID" id="63694282"/>
<dbReference type="AlphaFoldDB" id="A0A017SAK7"/>
<dbReference type="Proteomes" id="UP000019804">
    <property type="component" value="Unassembled WGS sequence"/>
</dbReference>
<dbReference type="STRING" id="1388766.A0A017SAK7"/>
<dbReference type="SUPFAM" id="SSF48403">
    <property type="entry name" value="Ankyrin repeat"/>
    <property type="match status" value="1"/>
</dbReference>
<accession>A0A017SAK7</accession>
<dbReference type="OrthoDB" id="426293at2759"/>
<protein>
    <recommendedName>
        <fullName evidence="3">Ankyrin repeat-containing domain protein</fullName>
    </recommendedName>
</protein>
<evidence type="ECO:0000313" key="1">
    <source>
        <dbReference type="EMBL" id="EYE93235.1"/>
    </source>
</evidence>
<dbReference type="RefSeq" id="XP_040636923.1">
    <property type="nucleotide sequence ID" value="XM_040779158.1"/>
</dbReference>
<dbReference type="EMBL" id="KK088432">
    <property type="protein sequence ID" value="EYE93235.1"/>
    <property type="molecule type" value="Genomic_DNA"/>
</dbReference>
<evidence type="ECO:0008006" key="3">
    <source>
        <dbReference type="Google" id="ProtNLM"/>
    </source>
</evidence>
<keyword evidence="2" id="KW-1185">Reference proteome</keyword>
<dbReference type="HOGENOM" id="CLU_1309876_0_0_1"/>
<name>A0A017SAK7_ASPRC</name>
<dbReference type="InterPro" id="IPR036770">
    <property type="entry name" value="Ankyrin_rpt-contain_sf"/>
</dbReference>